<dbReference type="OrthoDB" id="6113at2157"/>
<gene>
    <name evidence="12" type="primary">glyS</name>
    <name evidence="12" type="ORF">DK846_11925</name>
</gene>
<keyword evidence="6" id="KW-0547">Nucleotide-binding</keyword>
<dbReference type="Gene3D" id="3.30.930.10">
    <property type="entry name" value="Bira Bifunctional Protein, Domain 2"/>
    <property type="match status" value="1"/>
</dbReference>
<dbReference type="SUPFAM" id="SSF52954">
    <property type="entry name" value="Class II aaRS ABD-related"/>
    <property type="match status" value="1"/>
</dbReference>
<dbReference type="Gene3D" id="3.30.40.230">
    <property type="match status" value="1"/>
</dbReference>
<dbReference type="InterPro" id="IPR006195">
    <property type="entry name" value="aa-tRNA-synth_II"/>
</dbReference>
<evidence type="ECO:0000256" key="9">
    <source>
        <dbReference type="ARBA" id="ARBA00023146"/>
    </source>
</evidence>
<dbReference type="InterPro" id="IPR002315">
    <property type="entry name" value="tRNA-synt_gly"/>
</dbReference>
<name>A0A2V2N5E1_9EURY</name>
<keyword evidence="9" id="KW-0030">Aminoacyl-tRNA synthetase</keyword>
<evidence type="ECO:0000256" key="7">
    <source>
        <dbReference type="ARBA" id="ARBA00022840"/>
    </source>
</evidence>
<dbReference type="InterPro" id="IPR002314">
    <property type="entry name" value="aa-tRNA-synt_IIb"/>
</dbReference>
<evidence type="ECO:0000256" key="4">
    <source>
        <dbReference type="ARBA" id="ARBA00022490"/>
    </source>
</evidence>
<comment type="subcellular location">
    <subcellularLocation>
        <location evidence="1">Cytoplasm</location>
    </subcellularLocation>
</comment>
<keyword evidence="13" id="KW-1185">Reference proteome</keyword>
<dbReference type="Gene3D" id="3.40.50.800">
    <property type="entry name" value="Anticodon-binding domain"/>
    <property type="match status" value="1"/>
</dbReference>
<feature type="domain" description="Aminoacyl-transfer RNA synthetases class-II family profile" evidence="11">
    <location>
        <begin position="18"/>
        <end position="475"/>
    </location>
</feature>
<dbReference type="InterPro" id="IPR004154">
    <property type="entry name" value="Anticodon-bd"/>
</dbReference>
<dbReference type="NCBIfam" id="NF003211">
    <property type="entry name" value="PRK04173.1"/>
    <property type="match status" value="1"/>
</dbReference>
<dbReference type="FunFam" id="3.40.50.800:FF:000002">
    <property type="entry name" value="Glycine--tRNA ligase"/>
    <property type="match status" value="1"/>
</dbReference>
<evidence type="ECO:0000313" key="12">
    <source>
        <dbReference type="EMBL" id="PWR71728.1"/>
    </source>
</evidence>
<evidence type="ECO:0000256" key="10">
    <source>
        <dbReference type="ARBA" id="ARBA00030057"/>
    </source>
</evidence>
<evidence type="ECO:0000259" key="11">
    <source>
        <dbReference type="PROSITE" id="PS50862"/>
    </source>
</evidence>
<evidence type="ECO:0000256" key="3">
    <source>
        <dbReference type="ARBA" id="ARBA00012829"/>
    </source>
</evidence>
<evidence type="ECO:0000256" key="2">
    <source>
        <dbReference type="ARBA" id="ARBA00008226"/>
    </source>
</evidence>
<dbReference type="PANTHER" id="PTHR10745:SF0">
    <property type="entry name" value="GLYCINE--TRNA LIGASE"/>
    <property type="match status" value="1"/>
</dbReference>
<dbReference type="Pfam" id="PF00587">
    <property type="entry name" value="tRNA-synt_2b"/>
    <property type="match status" value="1"/>
</dbReference>
<dbReference type="GeneID" id="97550287"/>
<evidence type="ECO:0000313" key="13">
    <source>
        <dbReference type="Proteomes" id="UP000245657"/>
    </source>
</evidence>
<proteinExistence type="inferred from homology"/>
<dbReference type="Proteomes" id="UP000245657">
    <property type="component" value="Unassembled WGS sequence"/>
</dbReference>
<dbReference type="EMBL" id="QGMY01000008">
    <property type="protein sequence ID" value="PWR71728.1"/>
    <property type="molecule type" value="Genomic_DNA"/>
</dbReference>
<evidence type="ECO:0000256" key="6">
    <source>
        <dbReference type="ARBA" id="ARBA00022741"/>
    </source>
</evidence>
<dbReference type="GO" id="GO:0004820">
    <property type="term" value="F:glycine-tRNA ligase activity"/>
    <property type="evidence" value="ECO:0007669"/>
    <property type="project" value="UniProtKB-EC"/>
</dbReference>
<keyword evidence="8" id="KW-0648">Protein biosynthesis</keyword>
<dbReference type="GO" id="GO:0005737">
    <property type="term" value="C:cytoplasm"/>
    <property type="evidence" value="ECO:0007669"/>
    <property type="project" value="UniProtKB-SubCell"/>
</dbReference>
<dbReference type="GO" id="GO:0006426">
    <property type="term" value="P:glycyl-tRNA aminoacylation"/>
    <property type="evidence" value="ECO:0007669"/>
    <property type="project" value="InterPro"/>
</dbReference>
<dbReference type="GO" id="GO:0005524">
    <property type="term" value="F:ATP binding"/>
    <property type="evidence" value="ECO:0007669"/>
    <property type="project" value="UniProtKB-KW"/>
</dbReference>
<dbReference type="InterPro" id="IPR036621">
    <property type="entry name" value="Anticodon-bd_dom_sf"/>
</dbReference>
<dbReference type="AlphaFoldDB" id="A0A2V2N5E1"/>
<comment type="caution">
    <text evidence="12">The sequence shown here is derived from an EMBL/GenBank/DDBJ whole genome shotgun (WGS) entry which is preliminary data.</text>
</comment>
<dbReference type="PANTHER" id="PTHR10745">
    <property type="entry name" value="GLYCYL-TRNA SYNTHETASE/DNA POLYMERASE SUBUNIT GAMMA-2"/>
    <property type="match status" value="1"/>
</dbReference>
<dbReference type="GO" id="GO:0044281">
    <property type="term" value="P:small molecule metabolic process"/>
    <property type="evidence" value="ECO:0007669"/>
    <property type="project" value="UniProtKB-ARBA"/>
</dbReference>
<evidence type="ECO:0000256" key="5">
    <source>
        <dbReference type="ARBA" id="ARBA00022598"/>
    </source>
</evidence>
<dbReference type="InterPro" id="IPR027031">
    <property type="entry name" value="Gly-tRNA_synthase/POLG2"/>
</dbReference>
<dbReference type="Pfam" id="PF03129">
    <property type="entry name" value="HGTP_anticodon"/>
    <property type="match status" value="1"/>
</dbReference>
<keyword evidence="7" id="KW-0067">ATP-binding</keyword>
<evidence type="ECO:0000256" key="1">
    <source>
        <dbReference type="ARBA" id="ARBA00004496"/>
    </source>
</evidence>
<dbReference type="NCBIfam" id="TIGR00389">
    <property type="entry name" value="glyS_dimeric"/>
    <property type="match status" value="1"/>
</dbReference>
<dbReference type="CDD" id="cd00774">
    <property type="entry name" value="GlyRS-like_core"/>
    <property type="match status" value="1"/>
</dbReference>
<dbReference type="InterPro" id="IPR033731">
    <property type="entry name" value="GlyRS-like_core"/>
</dbReference>
<dbReference type="PRINTS" id="PR01043">
    <property type="entry name" value="TRNASYNTHGLY"/>
</dbReference>
<protein>
    <recommendedName>
        <fullName evidence="3">glycine--tRNA ligase</fullName>
        <ecNumber evidence="3">6.1.1.14</ecNumber>
    </recommendedName>
    <alternativeName>
        <fullName evidence="10">Diadenosine tetraphosphate synthetase</fullName>
    </alternativeName>
</protein>
<sequence>MVSKADKKSQVPENDIYDQVIDLARRRGFVWPSSECYGSVAGFIDYGPLGTLLKRRIENLWRQFYVVSEGYYEIECPTIGQEAIYIASGHVGGFADKMCQCPACEEYLRADHVAEAHNVPDASVLNAAELQKAICGLPCPACGEKLENIEVFAFNLMFQTSIGPGSQRKGYLRPETAQGIFVDFGRLLRFYRDRLPFGTVQIGKSYRNEISPRQGMIRLREFTQAEAEIFVHPEEKNHPNFSRYADYSFPLFSYQQQQAGGEARVYTMKDAVAQGVIANEYVAYYLALTHDLLTTIGVKPEKLRFRQHLPDERAHYAEDCWDAEIRSERFGWVETVGIADRTDYDLNAHAEESGDSFTVYIQFAEPKRERRKVISANMGVLGPQYRGKAKAIADALATVTPGPDGATVTVDGEEYFVPSHLFEISEQDVDVRGTDVRPHVIEPSYGIDRMIYAVLEHSFDEEDVDGEVRKVMRFPFRIAPVQVAVLPLMARDGLDTIAREITHTLHGHEILAEYDDSGAIGRRYRRQDEVGTPLAITVDYDTKEDQTVTLRERDSMKQVRVKITDLPLLISGLIKGQKTFLDISS</sequence>
<dbReference type="SUPFAM" id="SSF55681">
    <property type="entry name" value="Class II aaRS and biotin synthetases"/>
    <property type="match status" value="1"/>
</dbReference>
<comment type="similarity">
    <text evidence="2">Belongs to the class-II aminoacyl-tRNA synthetase family.</text>
</comment>
<organism evidence="12 13">
    <name type="scientific">Methanospirillum lacunae</name>
    <dbReference type="NCBI Taxonomy" id="668570"/>
    <lineage>
        <taxon>Archaea</taxon>
        <taxon>Methanobacteriati</taxon>
        <taxon>Methanobacteriota</taxon>
        <taxon>Stenosarchaea group</taxon>
        <taxon>Methanomicrobia</taxon>
        <taxon>Methanomicrobiales</taxon>
        <taxon>Methanospirillaceae</taxon>
        <taxon>Methanospirillum</taxon>
    </lineage>
</organism>
<dbReference type="EC" id="6.1.1.14" evidence="3"/>
<dbReference type="PROSITE" id="PS50862">
    <property type="entry name" value="AA_TRNA_LIGASE_II"/>
    <property type="match status" value="1"/>
</dbReference>
<keyword evidence="5 12" id="KW-0436">Ligase</keyword>
<keyword evidence="4" id="KW-0963">Cytoplasm</keyword>
<evidence type="ECO:0000256" key="8">
    <source>
        <dbReference type="ARBA" id="ARBA00022917"/>
    </source>
</evidence>
<dbReference type="InterPro" id="IPR045864">
    <property type="entry name" value="aa-tRNA-synth_II/BPL/LPL"/>
</dbReference>
<reference evidence="12 13" key="1">
    <citation type="submission" date="2018-05" db="EMBL/GenBank/DDBJ databases">
        <title>Draft genome of Methanospirillum lacunae Ki8-1.</title>
        <authorList>
            <person name="Dueholm M.S."/>
            <person name="Nielsen P.H."/>
            <person name="Bakmann L.F."/>
            <person name="Otzen D.E."/>
        </authorList>
    </citation>
    <scope>NUCLEOTIDE SEQUENCE [LARGE SCALE GENOMIC DNA]</scope>
    <source>
        <strain evidence="12 13">Ki8-1</strain>
    </source>
</reference>
<accession>A0A2V2N5E1</accession>
<dbReference type="RefSeq" id="WP_109969347.1">
    <property type="nucleotide sequence ID" value="NZ_CP176093.1"/>
</dbReference>
<dbReference type="CDD" id="cd00858">
    <property type="entry name" value="GlyRS_anticodon"/>
    <property type="match status" value="1"/>
</dbReference>